<organism evidence="2 3">
    <name type="scientific">Caenorhabditis japonica</name>
    <dbReference type="NCBI Taxonomy" id="281687"/>
    <lineage>
        <taxon>Eukaryota</taxon>
        <taxon>Metazoa</taxon>
        <taxon>Ecdysozoa</taxon>
        <taxon>Nematoda</taxon>
        <taxon>Chromadorea</taxon>
        <taxon>Rhabditida</taxon>
        <taxon>Rhabditina</taxon>
        <taxon>Rhabditomorpha</taxon>
        <taxon>Rhabditoidea</taxon>
        <taxon>Rhabditidae</taxon>
        <taxon>Peloderinae</taxon>
        <taxon>Caenorhabditis</taxon>
    </lineage>
</organism>
<dbReference type="EnsemblMetazoa" id="CJA38415.1">
    <property type="protein sequence ID" value="CJA38415.1"/>
    <property type="gene ID" value="WBGene00214262"/>
</dbReference>
<evidence type="ECO:0000313" key="3">
    <source>
        <dbReference type="Proteomes" id="UP000005237"/>
    </source>
</evidence>
<reference evidence="2" key="2">
    <citation type="submission" date="2022-06" db="UniProtKB">
        <authorList>
            <consortium name="EnsemblMetazoa"/>
        </authorList>
    </citation>
    <scope>IDENTIFICATION</scope>
    <source>
        <strain evidence="2">DF5081</strain>
    </source>
</reference>
<evidence type="ECO:0000313" key="2">
    <source>
        <dbReference type="EnsemblMetazoa" id="CJA38415.1"/>
    </source>
</evidence>
<dbReference type="AlphaFoldDB" id="A0A8R1EQQ4"/>
<accession>A0A8R1EQQ4</accession>
<proteinExistence type="predicted"/>
<name>A0A8R1EQQ4_CAEJA</name>
<reference evidence="3" key="1">
    <citation type="submission" date="2010-08" db="EMBL/GenBank/DDBJ databases">
        <authorList>
            <consortium name="Caenorhabditis japonica Sequencing Consortium"/>
            <person name="Wilson R.K."/>
        </authorList>
    </citation>
    <scope>NUCLEOTIDE SEQUENCE [LARGE SCALE GENOMIC DNA]</scope>
    <source>
        <strain evidence="3">DF5081</strain>
    </source>
</reference>
<protein>
    <submittedName>
        <fullName evidence="2">Uncharacterized protein</fullName>
    </submittedName>
</protein>
<keyword evidence="1" id="KW-0175">Coiled coil</keyword>
<feature type="coiled-coil region" evidence="1">
    <location>
        <begin position="140"/>
        <end position="174"/>
    </location>
</feature>
<dbReference type="Proteomes" id="UP000005237">
    <property type="component" value="Unassembled WGS sequence"/>
</dbReference>
<sequence length="205" mass="23217">MWNVKDWLDDEWKEKKEKIGKLGMNASKVQTISEGVEALIGLLDLSDIWSSIKWLNLGNVGKTNAPEIANKFSSLKTVLIEYIQKLEHTLSSGRSLLDHPELITEISAIPIAIPDFESLSDYIETNSVGGEIQLAALRKLTKLKADHGNYQKRLKELSEEVKKMSDWLKSEKKKKTVKTEKVWCDCGKMTSYDEDKCLMQCSPLA</sequence>
<evidence type="ECO:0000256" key="1">
    <source>
        <dbReference type="SAM" id="Coils"/>
    </source>
</evidence>
<keyword evidence="3" id="KW-1185">Reference proteome</keyword>